<dbReference type="SUPFAM" id="SSF50465">
    <property type="entry name" value="EF-Tu/eEF-1alpha/eIF2-gamma C-terminal domain"/>
    <property type="match status" value="1"/>
</dbReference>
<feature type="domain" description="Tr-type G" evidence="10">
    <location>
        <begin position="728"/>
        <end position="924"/>
    </location>
</feature>
<dbReference type="PANTHER" id="PTHR43261">
    <property type="entry name" value="TRANSLATION ELONGATION FACTOR G-RELATED"/>
    <property type="match status" value="1"/>
</dbReference>
<proteinExistence type="inferred from homology"/>
<dbReference type="InterPro" id="IPR027417">
    <property type="entry name" value="P-loop_NTPase"/>
</dbReference>
<dbReference type="InterPro" id="IPR004541">
    <property type="entry name" value="Transl_elong_EFTu/EF1A_bac/org"/>
</dbReference>
<feature type="binding site" evidence="8">
    <location>
        <begin position="120"/>
        <end position="123"/>
    </location>
    <ligand>
        <name>GTP</name>
        <dbReference type="ChEBI" id="CHEBI:37565"/>
    </ligand>
</feature>
<dbReference type="PRINTS" id="PR00315">
    <property type="entry name" value="ELONGATNFCT"/>
</dbReference>
<evidence type="ECO:0000256" key="4">
    <source>
        <dbReference type="ARBA" id="ARBA00022741"/>
    </source>
</evidence>
<dbReference type="InterPro" id="IPR009022">
    <property type="entry name" value="EFG_III"/>
</dbReference>
<dbReference type="GO" id="GO:0005739">
    <property type="term" value="C:mitochondrion"/>
    <property type="evidence" value="ECO:0007669"/>
    <property type="project" value="UniProtKB-SubCell"/>
</dbReference>
<dbReference type="InterPro" id="IPR009001">
    <property type="entry name" value="Transl_elong_EF1A/Init_IF2_C"/>
</dbReference>
<dbReference type="CDD" id="cd01884">
    <property type="entry name" value="EF_Tu"/>
    <property type="match status" value="1"/>
</dbReference>
<dbReference type="FunFam" id="2.40.30.10:FF:000006">
    <property type="entry name" value="Elongation factor G"/>
    <property type="match status" value="1"/>
</dbReference>
<dbReference type="FunFam" id="3.30.70.870:FF:000001">
    <property type="entry name" value="Elongation factor G"/>
    <property type="match status" value="1"/>
</dbReference>
<dbReference type="NCBIfam" id="TIGR00485">
    <property type="entry name" value="EF-Tu"/>
    <property type="match status" value="1"/>
</dbReference>
<evidence type="ECO:0000313" key="11">
    <source>
        <dbReference type="EMBL" id="KAH0447924.1"/>
    </source>
</evidence>
<dbReference type="InterPro" id="IPR041095">
    <property type="entry name" value="EFG_II"/>
</dbReference>
<dbReference type="EMBL" id="JAGFBR010000040">
    <property type="protein sequence ID" value="KAH0447924.1"/>
    <property type="molecule type" value="Genomic_DNA"/>
</dbReference>
<dbReference type="SUPFAM" id="SSF50447">
    <property type="entry name" value="Translation proteins"/>
    <property type="match status" value="2"/>
</dbReference>
<dbReference type="GO" id="GO:0003924">
    <property type="term" value="F:GTPase activity"/>
    <property type="evidence" value="ECO:0007669"/>
    <property type="project" value="UniProtKB-UniRule"/>
</dbReference>
<dbReference type="HAMAP" id="MF_00118_B">
    <property type="entry name" value="EF_Tu_B"/>
    <property type="match status" value="1"/>
</dbReference>
<dbReference type="Pfam" id="PF00679">
    <property type="entry name" value="EFG_C"/>
    <property type="match status" value="1"/>
</dbReference>
<dbReference type="CDD" id="cd01886">
    <property type="entry name" value="EF-G"/>
    <property type="match status" value="1"/>
</dbReference>
<dbReference type="Pfam" id="PF03143">
    <property type="entry name" value="GTP_EFTU_D3"/>
    <property type="match status" value="1"/>
</dbReference>
<evidence type="ECO:0000256" key="9">
    <source>
        <dbReference type="SAM" id="MobiDB-lite"/>
    </source>
</evidence>
<dbReference type="SUPFAM" id="SSF54980">
    <property type="entry name" value="EF-G C-terminal domain-like"/>
    <property type="match status" value="2"/>
</dbReference>
<dbReference type="InterPro" id="IPR035649">
    <property type="entry name" value="EFG_V"/>
</dbReference>
<accession>A0AAV7FVP1</accession>
<keyword evidence="5 8" id="KW-0251">Elongation factor</keyword>
<dbReference type="Proteomes" id="UP000775213">
    <property type="component" value="Unassembled WGS sequence"/>
</dbReference>
<name>A0AAV7FVP1_DENCH</name>
<dbReference type="Pfam" id="PF00009">
    <property type="entry name" value="GTP_EFTU"/>
    <property type="match status" value="2"/>
</dbReference>
<dbReference type="FunFam" id="3.30.230.10:FF:000003">
    <property type="entry name" value="Elongation factor G"/>
    <property type="match status" value="1"/>
</dbReference>
<dbReference type="PROSITE" id="PS00301">
    <property type="entry name" value="G_TR_1"/>
    <property type="match status" value="2"/>
</dbReference>
<dbReference type="NCBIfam" id="NF000766">
    <property type="entry name" value="PRK00049.1"/>
    <property type="match status" value="1"/>
</dbReference>
<dbReference type="InterPro" id="IPR000640">
    <property type="entry name" value="EFG_V-like"/>
</dbReference>
<comment type="pathway">
    <text evidence="8">Protein biosynthesis; polypeptide chain elongation.</text>
</comment>
<dbReference type="PANTHER" id="PTHR43261:SF1">
    <property type="entry name" value="RIBOSOME-RELEASING FACTOR 2, MITOCHONDRIAL"/>
    <property type="match status" value="1"/>
</dbReference>
<comment type="similarity">
    <text evidence="3">Belongs to the TRAFAC class translation factor GTPase superfamily. Classic translation factor GTPase family. EF-Tu/EF-1A subfamily.</text>
</comment>
<dbReference type="InterPro" id="IPR004161">
    <property type="entry name" value="EFTu-like_2"/>
</dbReference>
<feature type="binding site" evidence="8">
    <location>
        <begin position="66"/>
        <end position="70"/>
    </location>
    <ligand>
        <name>GTP</name>
        <dbReference type="ChEBI" id="CHEBI:37565"/>
    </ligand>
</feature>
<keyword evidence="7 8" id="KW-0342">GTP-binding</keyword>
<dbReference type="FunFam" id="3.30.70.240:FF:000001">
    <property type="entry name" value="Elongation factor G"/>
    <property type="match status" value="1"/>
</dbReference>
<feature type="region of interest" description="Disordered" evidence="9">
    <location>
        <begin position="682"/>
        <end position="716"/>
    </location>
</feature>
<feature type="domain" description="Tr-type G" evidence="10">
    <location>
        <begin position="1"/>
        <end position="269"/>
    </location>
</feature>
<dbReference type="HAMAP" id="MF_00054_B">
    <property type="entry name" value="EF_G_EF_2_B"/>
    <property type="match status" value="1"/>
</dbReference>
<gene>
    <name evidence="11" type="ORF">IEQ34_023239</name>
</gene>
<dbReference type="CDD" id="cd03697">
    <property type="entry name" value="EFTU_II"/>
    <property type="match status" value="1"/>
</dbReference>
<dbReference type="Gene3D" id="3.30.70.240">
    <property type="match status" value="1"/>
</dbReference>
<dbReference type="Gene3D" id="2.40.30.10">
    <property type="entry name" value="Translation factors"/>
    <property type="match status" value="3"/>
</dbReference>
<dbReference type="Pfam" id="PF14492">
    <property type="entry name" value="EFG_III"/>
    <property type="match status" value="1"/>
</dbReference>
<organism evidence="11 12">
    <name type="scientific">Dendrobium chrysotoxum</name>
    <name type="common">Orchid</name>
    <dbReference type="NCBI Taxonomy" id="161865"/>
    <lineage>
        <taxon>Eukaryota</taxon>
        <taxon>Viridiplantae</taxon>
        <taxon>Streptophyta</taxon>
        <taxon>Embryophyta</taxon>
        <taxon>Tracheophyta</taxon>
        <taxon>Spermatophyta</taxon>
        <taxon>Magnoliopsida</taxon>
        <taxon>Liliopsida</taxon>
        <taxon>Asparagales</taxon>
        <taxon>Orchidaceae</taxon>
        <taxon>Epidendroideae</taxon>
        <taxon>Malaxideae</taxon>
        <taxon>Dendrobiinae</taxon>
        <taxon>Dendrobium</taxon>
    </lineage>
</organism>
<dbReference type="CDD" id="cd01434">
    <property type="entry name" value="EFG_mtEFG1_IV"/>
    <property type="match status" value="1"/>
</dbReference>
<dbReference type="AlphaFoldDB" id="A0AAV7FVP1"/>
<dbReference type="InterPro" id="IPR047872">
    <property type="entry name" value="EFG_IV"/>
</dbReference>
<dbReference type="GO" id="GO:0003746">
    <property type="term" value="F:translation elongation factor activity"/>
    <property type="evidence" value="ECO:0007669"/>
    <property type="project" value="UniProtKB-UniRule"/>
</dbReference>
<dbReference type="GO" id="GO:0005525">
    <property type="term" value="F:GTP binding"/>
    <property type="evidence" value="ECO:0007669"/>
    <property type="project" value="UniProtKB-UniRule"/>
</dbReference>
<dbReference type="NCBIfam" id="TIGR00231">
    <property type="entry name" value="small_GTP"/>
    <property type="match status" value="2"/>
</dbReference>
<dbReference type="CDD" id="cd03707">
    <property type="entry name" value="EFTU_III"/>
    <property type="match status" value="1"/>
</dbReference>
<dbReference type="FunFam" id="3.40.50.300:FF:000003">
    <property type="entry name" value="Elongation factor Tu"/>
    <property type="match status" value="1"/>
</dbReference>
<dbReference type="FunFam" id="2.40.30.10:FF:000001">
    <property type="entry name" value="Elongation factor Tu"/>
    <property type="match status" value="1"/>
</dbReference>
<dbReference type="InterPro" id="IPR000795">
    <property type="entry name" value="T_Tr_GTP-bd_dom"/>
</dbReference>
<comment type="function">
    <text evidence="1">This protein promotes the GTP-dependent binding of aminoacyl-tRNA to the A-site of ribosomes during protein biosynthesis.</text>
</comment>
<evidence type="ECO:0000256" key="5">
    <source>
        <dbReference type="ARBA" id="ARBA00022768"/>
    </source>
</evidence>
<dbReference type="CDD" id="cd04088">
    <property type="entry name" value="EFG_mtEFG_II"/>
    <property type="match status" value="1"/>
</dbReference>
<keyword evidence="12" id="KW-1185">Reference proteome</keyword>
<dbReference type="SMART" id="SM00838">
    <property type="entry name" value="EFG_C"/>
    <property type="match status" value="1"/>
</dbReference>
<dbReference type="Pfam" id="PF03144">
    <property type="entry name" value="GTP_EFTU_D2"/>
    <property type="match status" value="2"/>
</dbReference>
<dbReference type="InterPro" id="IPR033720">
    <property type="entry name" value="EFTU_2"/>
</dbReference>
<dbReference type="GO" id="GO:0032790">
    <property type="term" value="P:ribosome disassembly"/>
    <property type="evidence" value="ECO:0007669"/>
    <property type="project" value="TreeGrafter"/>
</dbReference>
<dbReference type="InterPro" id="IPR005517">
    <property type="entry name" value="Transl_elong_EFG/EF2_IV"/>
</dbReference>
<sequence length="1115" mass="123458">MAHIDAGKTTTTERILYYTGINYKIGEVHDGAATMDWMEEEQKRGITITSAATTTFWKDHQINIIDTPGHVDFTIEVERNLRVLDGAVAVFDGKEGVEPQSETVWRQADTYDVPRICFVNKMDKLGADFYFTVQTIKDRLHAKPLVVQLPMGVESEFYGVIDLVRMRALTWRGEVQKGEDYAIEEIPAEYAEKAAEYREALMEAIAESDESLMDRYFAGEEISVEEIEHGIRAVTVTSEYNPVLCGTAYKNKGVQPMLDAVIAYLPAPTDVKPVEGTLLDGETPVVRHATTEEPFSALAFKIMTHPFYGKLTYIRVYSGKIASGAQMINSTKDRKERIGKIFQMHSNKENPVDSGMAGHIYAVVGLKDTTTGDTLCDPASPVILESMVFPTPVIEVAIEPKSKADQEKLSTAIQRLSDEDPTFQVARDEETGQTIIKGMGELHLEVLVNRMKSDFKVEANIGKPQVAYKETIRRPVEKYEYTHKKQTGGSGQFARVIIALEPMEKSEDGALYEFVNKVTGGRVPREYIPSVDAGAQDAMQYGVLAGYPMTGLRLTLLDGQYHEVDSSEMAFKVAGSMALKEAARKADPAILEPLMAVEVSTPEDYMGDVIGDLNSRRGQIQAMEERSGNRIVKAVVPLSEMFGYVGDLRSKTQGRANYSMQFDSYGEVPASVAKEIIAKATGDHLGSSARRQPTQRTARPTYRRPGDDRPRKSRRTRAVAKAKFERTKPHVNIGTIGHIDHGKTTLTAAITKVLHDKYPDLNQASAFDQIDKAPEERQRGITISIAHVEYQTENRHYAHVDCPGHADYVKNMITGAAQMDGAILVVAATDGPMPQTREHVLLARQVGVPYIVVALNKADMVDDEEIMELVEMEVRELLSSQDFPGDDLPVVRVSALKALEGDSEWADAIVNLMDAVDEAIPSPERDTDKPFLMPVEDVFTITGRGTVVTGRVERGIVKVNEEVEIVGIRAKSTKTTATGIEMFRKLLDEGRAGDNVGLLVRGIKREDVERGMVICKPGSITPHTEFEGQVYILGKDEGGRHTPFFNNYRPQFYFRTTDVTGVVTLPEGTEMVMPGDNTEMSVQLIQPIAMEEGLQFAIREGGRTVGAGQVTKIHK</sequence>
<dbReference type="GO" id="GO:0070125">
    <property type="term" value="P:mitochondrial translational elongation"/>
    <property type="evidence" value="ECO:0007669"/>
    <property type="project" value="UniProtKB-UniRule"/>
</dbReference>
<dbReference type="NCBIfam" id="NF009373">
    <property type="entry name" value="PRK12736.1"/>
    <property type="match status" value="1"/>
</dbReference>
<dbReference type="Gene3D" id="3.40.50.300">
    <property type="entry name" value="P-loop containing nucleotide triphosphate hydrolases"/>
    <property type="match status" value="2"/>
</dbReference>
<evidence type="ECO:0000256" key="8">
    <source>
        <dbReference type="HAMAP-Rule" id="MF_03061"/>
    </source>
</evidence>
<comment type="caution">
    <text evidence="11">The sequence shown here is derived from an EMBL/GenBank/DDBJ whole genome shotgun (WGS) entry which is preliminary data.</text>
</comment>
<dbReference type="FunFam" id="3.40.50.300:FF:000029">
    <property type="entry name" value="Elongation factor G"/>
    <property type="match status" value="1"/>
</dbReference>
<dbReference type="NCBIfam" id="TIGR00484">
    <property type="entry name" value="EF-G"/>
    <property type="match status" value="1"/>
</dbReference>
<dbReference type="Pfam" id="PF03764">
    <property type="entry name" value="EFG_IV"/>
    <property type="match status" value="1"/>
</dbReference>
<dbReference type="SUPFAM" id="SSF52540">
    <property type="entry name" value="P-loop containing nucleoside triphosphate hydrolases"/>
    <property type="match status" value="2"/>
</dbReference>
<dbReference type="CDD" id="cd16262">
    <property type="entry name" value="EFG_III"/>
    <property type="match status" value="1"/>
</dbReference>
<comment type="function">
    <text evidence="8">Mitochondrial GTPase that catalyzes the GTP-dependent ribosomal translocation step during translation elongation. During this step, the ribosome changes from the pre-translocational (PRE) to the post-translocational (POST) state as the newly formed A-site-bound peptidyl-tRNA and P-site-bound deacylated tRNA move to the P and E sites, respectively. Catalyzes the coordinated movement of the two tRNA molecules, the mRNA and conformational changes in the ribosome.</text>
</comment>
<feature type="binding site" evidence="8">
    <location>
        <begin position="2"/>
        <end position="9"/>
    </location>
    <ligand>
        <name>GTP</name>
        <dbReference type="ChEBI" id="CHEBI:37565"/>
    </ligand>
</feature>
<dbReference type="InterPro" id="IPR020568">
    <property type="entry name" value="Ribosomal_Su5_D2-typ_SF"/>
</dbReference>
<keyword evidence="6 8" id="KW-0648">Protein biosynthesis</keyword>
<comment type="similarity">
    <text evidence="2">Belongs to the TRAFAC class translation factor GTPase superfamily. Classic translation factor GTPase family. EF-G/EF-2 subfamily.</text>
</comment>
<dbReference type="InterPro" id="IPR004160">
    <property type="entry name" value="Transl_elong_EFTu/EF1A_C"/>
</dbReference>
<dbReference type="PROSITE" id="PS51722">
    <property type="entry name" value="G_TR_2"/>
    <property type="match status" value="2"/>
</dbReference>
<evidence type="ECO:0000256" key="2">
    <source>
        <dbReference type="ARBA" id="ARBA00005870"/>
    </source>
</evidence>
<dbReference type="InterPro" id="IPR004540">
    <property type="entry name" value="Transl_elong_EFG/EF2"/>
</dbReference>
<evidence type="ECO:0000256" key="6">
    <source>
        <dbReference type="ARBA" id="ARBA00022917"/>
    </source>
</evidence>
<keyword evidence="4 8" id="KW-0547">Nucleotide-binding</keyword>
<dbReference type="Gene3D" id="3.30.230.10">
    <property type="match status" value="1"/>
</dbReference>
<feature type="compositionally biased region" description="Low complexity" evidence="9">
    <location>
        <begin position="689"/>
        <end position="700"/>
    </location>
</feature>
<evidence type="ECO:0000256" key="7">
    <source>
        <dbReference type="ARBA" id="ARBA00023134"/>
    </source>
</evidence>
<dbReference type="Gene3D" id="3.30.70.870">
    <property type="entry name" value="Elongation Factor G (Translational Gtpase), domain 3"/>
    <property type="match status" value="1"/>
</dbReference>
<comment type="similarity">
    <text evidence="8">Belongs to the GTP-binding elongation factor family. EF-G/EF-2 subfamily.</text>
</comment>
<comment type="subcellular location">
    <subcellularLocation>
        <location evidence="8">Mitochondrion</location>
    </subcellularLocation>
</comment>
<dbReference type="InterPro" id="IPR009000">
    <property type="entry name" value="Transl_B-barrel_sf"/>
</dbReference>
<evidence type="ECO:0000313" key="12">
    <source>
        <dbReference type="Proteomes" id="UP000775213"/>
    </source>
</evidence>
<dbReference type="InterPro" id="IPR041709">
    <property type="entry name" value="EF-Tu_GTP-bd"/>
</dbReference>
<evidence type="ECO:0000256" key="1">
    <source>
        <dbReference type="ARBA" id="ARBA00003982"/>
    </source>
</evidence>
<dbReference type="InterPro" id="IPR031157">
    <property type="entry name" value="G_TR_CS"/>
</dbReference>
<dbReference type="NCBIfam" id="NF009372">
    <property type="entry name" value="PRK12735.1"/>
    <property type="match status" value="1"/>
</dbReference>
<evidence type="ECO:0000256" key="3">
    <source>
        <dbReference type="ARBA" id="ARBA00007249"/>
    </source>
</evidence>
<protein>
    <recommendedName>
        <fullName evidence="8">Elongation factor G, mitochondrial</fullName>
        <shortName evidence="8">EF-Gmt</shortName>
    </recommendedName>
    <alternativeName>
        <fullName evidence="8">Elongation factor G 1, mitochondrial</fullName>
        <shortName evidence="8">mEF-G 1</shortName>
    </alternativeName>
    <alternativeName>
        <fullName evidence="8">Elongation factor G1</fullName>
    </alternativeName>
</protein>
<dbReference type="InterPro" id="IPR014721">
    <property type="entry name" value="Ribsml_uS5_D2-typ_fold_subgr"/>
</dbReference>
<dbReference type="CDD" id="cd03713">
    <property type="entry name" value="EFG_mtEFG_C"/>
    <property type="match status" value="1"/>
</dbReference>
<dbReference type="InterPro" id="IPR035647">
    <property type="entry name" value="EFG_III/V"/>
</dbReference>
<dbReference type="NCBIfam" id="NF009381">
    <property type="entry name" value="PRK12740.1-5"/>
    <property type="match status" value="1"/>
</dbReference>
<dbReference type="InterPro" id="IPR005225">
    <property type="entry name" value="Small_GTP-bd"/>
</dbReference>
<dbReference type="SUPFAM" id="SSF54211">
    <property type="entry name" value="Ribosomal protein S5 domain 2-like"/>
    <property type="match status" value="1"/>
</dbReference>
<dbReference type="SMART" id="SM00889">
    <property type="entry name" value="EFG_IV"/>
    <property type="match status" value="1"/>
</dbReference>
<evidence type="ECO:0000259" key="10">
    <source>
        <dbReference type="PROSITE" id="PS51722"/>
    </source>
</evidence>
<reference evidence="11 12" key="1">
    <citation type="journal article" date="2021" name="Hortic Res">
        <title>Chromosome-scale assembly of the Dendrobium chrysotoxum genome enhances the understanding of orchid evolution.</title>
        <authorList>
            <person name="Zhang Y."/>
            <person name="Zhang G.Q."/>
            <person name="Zhang D."/>
            <person name="Liu X.D."/>
            <person name="Xu X.Y."/>
            <person name="Sun W.H."/>
            <person name="Yu X."/>
            <person name="Zhu X."/>
            <person name="Wang Z.W."/>
            <person name="Zhao X."/>
            <person name="Zhong W.Y."/>
            <person name="Chen H."/>
            <person name="Yin W.L."/>
            <person name="Huang T."/>
            <person name="Niu S.C."/>
            <person name="Liu Z.J."/>
        </authorList>
    </citation>
    <scope>NUCLEOTIDE SEQUENCE [LARGE SCALE GENOMIC DNA]</scope>
    <source>
        <strain evidence="11">Lindl</strain>
    </source>
</reference>
<keyword evidence="8" id="KW-0496">Mitochondrion</keyword>